<keyword evidence="3" id="KW-1185">Reference proteome</keyword>
<protein>
    <submittedName>
        <fullName evidence="2">Ripening-regulated protein</fullName>
    </submittedName>
</protein>
<organism evidence="2 3">
    <name type="scientific">Trifolium medium</name>
    <dbReference type="NCBI Taxonomy" id="97028"/>
    <lineage>
        <taxon>Eukaryota</taxon>
        <taxon>Viridiplantae</taxon>
        <taxon>Streptophyta</taxon>
        <taxon>Embryophyta</taxon>
        <taxon>Tracheophyta</taxon>
        <taxon>Spermatophyta</taxon>
        <taxon>Magnoliopsida</taxon>
        <taxon>eudicotyledons</taxon>
        <taxon>Gunneridae</taxon>
        <taxon>Pentapetalae</taxon>
        <taxon>rosids</taxon>
        <taxon>fabids</taxon>
        <taxon>Fabales</taxon>
        <taxon>Fabaceae</taxon>
        <taxon>Papilionoideae</taxon>
        <taxon>50 kb inversion clade</taxon>
        <taxon>NPAAA clade</taxon>
        <taxon>Hologalegina</taxon>
        <taxon>IRL clade</taxon>
        <taxon>Trifolieae</taxon>
        <taxon>Trifolium</taxon>
    </lineage>
</organism>
<feature type="non-terminal residue" evidence="2">
    <location>
        <position position="1"/>
    </location>
</feature>
<name>A0A392P4W5_9FABA</name>
<feature type="region of interest" description="Disordered" evidence="1">
    <location>
        <begin position="1"/>
        <end position="28"/>
    </location>
</feature>
<dbReference type="EMBL" id="LXQA010063110">
    <property type="protein sequence ID" value="MCI06802.1"/>
    <property type="molecule type" value="Genomic_DNA"/>
</dbReference>
<reference evidence="2 3" key="1">
    <citation type="journal article" date="2018" name="Front. Plant Sci.">
        <title>Red Clover (Trifolium pratense) and Zigzag Clover (T. medium) - A Picture of Genomic Similarities and Differences.</title>
        <authorList>
            <person name="Dluhosova J."/>
            <person name="Istvanek J."/>
            <person name="Nedelnik J."/>
            <person name="Repkova J."/>
        </authorList>
    </citation>
    <scope>NUCLEOTIDE SEQUENCE [LARGE SCALE GENOMIC DNA]</scope>
    <source>
        <strain evidence="3">cv. 10/8</strain>
        <tissue evidence="2">Leaf</tissue>
    </source>
</reference>
<evidence type="ECO:0000313" key="2">
    <source>
        <dbReference type="EMBL" id="MCI06802.1"/>
    </source>
</evidence>
<sequence length="28" mass="3116">FPPDITGRQLNSKDTGDQREASALRDEV</sequence>
<proteinExistence type="predicted"/>
<evidence type="ECO:0000313" key="3">
    <source>
        <dbReference type="Proteomes" id="UP000265520"/>
    </source>
</evidence>
<dbReference type="Proteomes" id="UP000265520">
    <property type="component" value="Unassembled WGS sequence"/>
</dbReference>
<dbReference type="AlphaFoldDB" id="A0A392P4W5"/>
<feature type="compositionally biased region" description="Basic and acidic residues" evidence="1">
    <location>
        <begin position="14"/>
        <end position="28"/>
    </location>
</feature>
<comment type="caution">
    <text evidence="2">The sequence shown here is derived from an EMBL/GenBank/DDBJ whole genome shotgun (WGS) entry which is preliminary data.</text>
</comment>
<evidence type="ECO:0000256" key="1">
    <source>
        <dbReference type="SAM" id="MobiDB-lite"/>
    </source>
</evidence>
<accession>A0A392P4W5</accession>